<protein>
    <recommendedName>
        <fullName evidence="2">Nucleotide-diphospho-sugar transferase domain-containing protein</fullName>
    </recommendedName>
</protein>
<dbReference type="SUPFAM" id="SSF53448">
    <property type="entry name" value="Nucleotide-diphospho-sugar transferases"/>
    <property type="match status" value="1"/>
</dbReference>
<proteinExistence type="predicted"/>
<name>A0A6C0KP96_9ZZZZ</name>
<dbReference type="InterPro" id="IPR029044">
    <property type="entry name" value="Nucleotide-diphossugar_trans"/>
</dbReference>
<accession>A0A6C0KP96</accession>
<dbReference type="AlphaFoldDB" id="A0A6C0KP96"/>
<sequence>MKIKVLQADTRDIILQLQSRNLYYGSASDYSYESLMKNNEGELFHPEDAQRTLSLCCLVTMMKCKLLGIAYEFVKGNAEDWNFPKIHNNANVYDSSLDSTKRNVTWLKPRVLLEQMSSEENKSVDIFCILDTDAWIRDDRRFQEFLDTFSKSPAIIAMAEDVERSTLLNSGFIAIKNNVKGRQIIDKIYNDPKYSRYYTVVYHEQSALCDYYLENKDEFMILPLNDFNTPCGSVVRHAWLHGLYYKLVVDEILGVFTKLCLGCLDGSVYKIGGNVLVYDLSAECGKIPQIKKY</sequence>
<dbReference type="EMBL" id="MN740925">
    <property type="protein sequence ID" value="QHU18184.1"/>
    <property type="molecule type" value="Genomic_DNA"/>
</dbReference>
<evidence type="ECO:0008006" key="2">
    <source>
        <dbReference type="Google" id="ProtNLM"/>
    </source>
</evidence>
<reference evidence="1" key="1">
    <citation type="journal article" date="2020" name="Nature">
        <title>Giant virus diversity and host interactions through global metagenomics.</title>
        <authorList>
            <person name="Schulz F."/>
            <person name="Roux S."/>
            <person name="Paez-Espino D."/>
            <person name="Jungbluth S."/>
            <person name="Walsh D.A."/>
            <person name="Denef V.J."/>
            <person name="McMahon K.D."/>
            <person name="Konstantinidis K.T."/>
            <person name="Eloe-Fadrosh E.A."/>
            <person name="Kyrpides N.C."/>
            <person name="Woyke T."/>
        </authorList>
    </citation>
    <scope>NUCLEOTIDE SEQUENCE</scope>
    <source>
        <strain evidence="1">GVMAG-S-3300013006-138</strain>
    </source>
</reference>
<organism evidence="1">
    <name type="scientific">viral metagenome</name>
    <dbReference type="NCBI Taxonomy" id="1070528"/>
    <lineage>
        <taxon>unclassified sequences</taxon>
        <taxon>metagenomes</taxon>
        <taxon>organismal metagenomes</taxon>
    </lineage>
</organism>
<evidence type="ECO:0000313" key="1">
    <source>
        <dbReference type="EMBL" id="QHU18184.1"/>
    </source>
</evidence>